<dbReference type="GO" id="GO:0005829">
    <property type="term" value="C:cytosol"/>
    <property type="evidence" value="ECO:0007669"/>
    <property type="project" value="TreeGrafter"/>
</dbReference>
<dbReference type="HAMAP" id="MF_00758">
    <property type="entry name" value="UPF0301"/>
    <property type="match status" value="1"/>
</dbReference>
<dbReference type="NCBIfam" id="NF001268">
    <property type="entry name" value="PRK00228.1-4"/>
    <property type="match status" value="1"/>
</dbReference>
<dbReference type="PANTHER" id="PTHR30327:SF1">
    <property type="entry name" value="UPF0301 PROTEIN YQGE"/>
    <property type="match status" value="1"/>
</dbReference>
<dbReference type="Proteomes" id="UP000523821">
    <property type="component" value="Unassembled WGS sequence"/>
</dbReference>
<dbReference type="SUPFAM" id="SSF143456">
    <property type="entry name" value="VC0467-like"/>
    <property type="match status" value="1"/>
</dbReference>
<evidence type="ECO:0000313" key="4">
    <source>
        <dbReference type="Proteomes" id="UP000523821"/>
    </source>
</evidence>
<dbReference type="InterPro" id="IPR003774">
    <property type="entry name" value="AlgH-like"/>
</dbReference>
<protein>
    <recommendedName>
        <fullName evidence="2">UPF0301 protein GGQ63_001103</fullName>
    </recommendedName>
</protein>
<dbReference type="Pfam" id="PF02622">
    <property type="entry name" value="DUF179"/>
    <property type="match status" value="1"/>
</dbReference>
<reference evidence="3 4" key="1">
    <citation type="submission" date="2020-08" db="EMBL/GenBank/DDBJ databases">
        <title>Genomic Encyclopedia of Type Strains, Phase IV (KMG-IV): sequencing the most valuable type-strain genomes for metagenomic binning, comparative biology and taxonomic classification.</title>
        <authorList>
            <person name="Goeker M."/>
        </authorList>
    </citation>
    <scope>NUCLEOTIDE SEQUENCE [LARGE SCALE GENOMIC DNA]</scope>
    <source>
        <strain evidence="3 4">DSM 16268</strain>
    </source>
</reference>
<dbReference type="PANTHER" id="PTHR30327">
    <property type="entry name" value="UNCHARACTERIZED PROTEIN YQGE"/>
    <property type="match status" value="1"/>
</dbReference>
<comment type="caution">
    <text evidence="3">The sequence shown here is derived from an EMBL/GenBank/DDBJ whole genome shotgun (WGS) entry which is preliminary data.</text>
</comment>
<gene>
    <name evidence="3" type="ORF">GGQ63_001103</name>
</gene>
<name>A0A7W9FJX5_9HYPH</name>
<evidence type="ECO:0000313" key="3">
    <source>
        <dbReference type="EMBL" id="MBB5752051.1"/>
    </source>
</evidence>
<accession>A0A7W9FJX5</accession>
<dbReference type="Gene3D" id="3.40.1740.10">
    <property type="entry name" value="VC0467-like"/>
    <property type="match status" value="1"/>
</dbReference>
<comment type="similarity">
    <text evidence="1 2">Belongs to the UPF0301 (AlgH) family.</text>
</comment>
<proteinExistence type="inferred from homology"/>
<dbReference type="AlphaFoldDB" id="A0A7W9FJX5"/>
<organism evidence="3 4">
    <name type="scientific">Prosthecomicrobium pneumaticum</name>
    <dbReference type="NCBI Taxonomy" id="81895"/>
    <lineage>
        <taxon>Bacteria</taxon>
        <taxon>Pseudomonadati</taxon>
        <taxon>Pseudomonadota</taxon>
        <taxon>Alphaproteobacteria</taxon>
        <taxon>Hyphomicrobiales</taxon>
        <taxon>Kaistiaceae</taxon>
        <taxon>Prosthecomicrobium</taxon>
    </lineage>
</organism>
<sequence>MKPRAHSLDTSDRPFLDGHFLIAMPGMTDDRFARSVVYVCAHSSEGAMGIVINQRAPQLTFHDLLVQLDIIPETPEIRLPSVASRMIVQRGGPVETGRGFVLHSTDYFVENSTLPIDDHVSLTATLEVLKALAVGSGPASAMLALGYAGWAPGQLESEIQANGWLHCTAEPDLIFDPDLDAKYERALALLGVRPGMLSGEAGHA</sequence>
<dbReference type="EMBL" id="JACHOO010000002">
    <property type="protein sequence ID" value="MBB5752051.1"/>
    <property type="molecule type" value="Genomic_DNA"/>
</dbReference>
<keyword evidence="4" id="KW-1185">Reference proteome</keyword>
<evidence type="ECO:0000256" key="1">
    <source>
        <dbReference type="ARBA" id="ARBA00009600"/>
    </source>
</evidence>
<evidence type="ECO:0000256" key="2">
    <source>
        <dbReference type="HAMAP-Rule" id="MF_00758"/>
    </source>
</evidence>
<dbReference type="RefSeq" id="WP_183853359.1">
    <property type="nucleotide sequence ID" value="NZ_JACHOO010000002.1"/>
</dbReference>